<dbReference type="OMA" id="RNLICTC"/>
<proteinExistence type="inferred from homology"/>
<dbReference type="PANTHER" id="PTHR11773:SF1">
    <property type="entry name" value="GLYCINE DEHYDROGENASE (DECARBOXYLATING), MITOCHONDRIAL"/>
    <property type="match status" value="1"/>
</dbReference>
<evidence type="ECO:0000313" key="12">
    <source>
        <dbReference type="Proteomes" id="UP000016931"/>
    </source>
</evidence>
<feature type="domain" description="Glycine dehydrogenase C-terminal" evidence="10">
    <location>
        <begin position="871"/>
        <end position="994"/>
    </location>
</feature>
<dbReference type="InterPro" id="IPR015422">
    <property type="entry name" value="PyrdxlP-dep_Trfase_small"/>
</dbReference>
<evidence type="ECO:0000256" key="1">
    <source>
        <dbReference type="ARBA" id="ARBA00001933"/>
    </source>
</evidence>
<feature type="domain" description="Glycine cleavage system P-protein N-terminal" evidence="9">
    <location>
        <begin position="548"/>
        <end position="827"/>
    </location>
</feature>
<dbReference type="EMBL" id="KB456266">
    <property type="protein sequence ID" value="EMF11552.1"/>
    <property type="molecule type" value="Genomic_DNA"/>
</dbReference>
<comment type="cofactor">
    <cofactor evidence="1 6 7">
        <name>pyridoxal 5'-phosphate</name>
        <dbReference type="ChEBI" id="CHEBI:597326"/>
    </cofactor>
</comment>
<dbReference type="GeneID" id="27903322"/>
<dbReference type="InterPro" id="IPR049316">
    <property type="entry name" value="GDC-P_C"/>
</dbReference>
<dbReference type="AlphaFoldDB" id="M3D335"/>
<dbReference type="FunFam" id="3.40.640.10:FF:000005">
    <property type="entry name" value="Glycine dehydrogenase (decarboxylating), mitochondrial"/>
    <property type="match status" value="1"/>
</dbReference>
<evidence type="ECO:0000256" key="5">
    <source>
        <dbReference type="ARBA" id="ARBA00049026"/>
    </source>
</evidence>
<comment type="similarity">
    <text evidence="2 7">Belongs to the GcvP family.</text>
</comment>
<gene>
    <name evidence="11" type="ORF">SEPMUDRAFT_150453</name>
</gene>
<dbReference type="CDD" id="cd00613">
    <property type="entry name" value="GDC-P"/>
    <property type="match status" value="1"/>
</dbReference>
<dbReference type="STRING" id="692275.M3D335"/>
<dbReference type="EC" id="1.4.4.2" evidence="7"/>
<dbReference type="Pfam" id="PF21478">
    <property type="entry name" value="GcvP2_C"/>
    <property type="match status" value="1"/>
</dbReference>
<dbReference type="RefSeq" id="XP_016759673.1">
    <property type="nucleotide sequence ID" value="XM_016906185.1"/>
</dbReference>
<dbReference type="NCBIfam" id="TIGR00461">
    <property type="entry name" value="gcvP"/>
    <property type="match status" value="1"/>
</dbReference>
<dbReference type="eggNOG" id="KOG2040">
    <property type="taxonomic scope" value="Eukaryota"/>
</dbReference>
<keyword evidence="4 7" id="KW-0560">Oxidoreductase</keyword>
<dbReference type="FunFam" id="3.90.1150.10:FF:000007">
    <property type="entry name" value="Glycine dehydrogenase (decarboxylating), mitochondrial"/>
    <property type="match status" value="1"/>
</dbReference>
<name>M3D335_SPHMS</name>
<feature type="region of interest" description="Disordered" evidence="8">
    <location>
        <begin position="33"/>
        <end position="59"/>
    </location>
</feature>
<evidence type="ECO:0000256" key="4">
    <source>
        <dbReference type="ARBA" id="ARBA00023002"/>
    </source>
</evidence>
<dbReference type="GO" id="GO:0016594">
    <property type="term" value="F:glycine binding"/>
    <property type="evidence" value="ECO:0007669"/>
    <property type="project" value="TreeGrafter"/>
</dbReference>
<evidence type="ECO:0000313" key="11">
    <source>
        <dbReference type="EMBL" id="EMF11552.1"/>
    </source>
</evidence>
<comment type="function">
    <text evidence="7">The glycine cleavage system catalyzes the degradation of glycine.</text>
</comment>
<evidence type="ECO:0000256" key="8">
    <source>
        <dbReference type="SAM" id="MobiDB-lite"/>
    </source>
</evidence>
<dbReference type="GO" id="GO:0005960">
    <property type="term" value="C:glycine cleavage complex"/>
    <property type="evidence" value="ECO:0007669"/>
    <property type="project" value="TreeGrafter"/>
</dbReference>
<organism evidence="11 12">
    <name type="scientific">Sphaerulina musiva (strain SO2202)</name>
    <name type="common">Poplar stem canker fungus</name>
    <name type="synonym">Septoria musiva</name>
    <dbReference type="NCBI Taxonomy" id="692275"/>
    <lineage>
        <taxon>Eukaryota</taxon>
        <taxon>Fungi</taxon>
        <taxon>Dikarya</taxon>
        <taxon>Ascomycota</taxon>
        <taxon>Pezizomycotina</taxon>
        <taxon>Dothideomycetes</taxon>
        <taxon>Dothideomycetidae</taxon>
        <taxon>Mycosphaerellales</taxon>
        <taxon>Mycosphaerellaceae</taxon>
        <taxon>Sphaerulina</taxon>
    </lineage>
</organism>
<keyword evidence="7" id="KW-0496">Mitochondrion</keyword>
<comment type="catalytic activity">
    <reaction evidence="5 7">
        <text>N(6)-[(R)-lipoyl]-L-lysyl-[glycine-cleavage complex H protein] + glycine + H(+) = N(6)-[(R)-S(8)-aminomethyldihydrolipoyl]-L-lysyl-[glycine-cleavage complex H protein] + CO2</text>
        <dbReference type="Rhea" id="RHEA:24304"/>
        <dbReference type="Rhea" id="RHEA-COMP:10494"/>
        <dbReference type="Rhea" id="RHEA-COMP:10495"/>
        <dbReference type="ChEBI" id="CHEBI:15378"/>
        <dbReference type="ChEBI" id="CHEBI:16526"/>
        <dbReference type="ChEBI" id="CHEBI:57305"/>
        <dbReference type="ChEBI" id="CHEBI:83099"/>
        <dbReference type="ChEBI" id="CHEBI:83143"/>
        <dbReference type="EC" id="1.4.4.2"/>
    </reaction>
</comment>
<dbReference type="SUPFAM" id="SSF53383">
    <property type="entry name" value="PLP-dependent transferases"/>
    <property type="match status" value="2"/>
</dbReference>
<sequence>MSTTAIRLRAQWLATRRPLSTRCMLNKPTIQTRPYHISPAQPDSAHTRTRGFYSSAPRDSELEVKSHDSSIFAPLDTFPRRHIGPTATTTEEMLQALDPPVKSLDEFVKQVLPESILTTKDLNVEGPVPESGSVPTTEGGFSESQLLARLREIAGENKVYKSYIGCGYAGTRVPEVIKRNILENPAWYTSYTPYQPEISQGRLESLLNFQTMVTDLTGLAIANASLLDEATAAAEAMTLAMNTIPASRLKKMEKKVWLVSHLAHPQTIAVLESRAQGFGITIEVADILADGCKRVDELSNSLLGVQAQYPDTLGGVADYKNLADKVHQYQGTFAVGTDLLALTLLTPPGEFGADVAFGNAQRFGVPFGFGGPHAAFFAVSDKHSRKIPGRLIGLSKDRLGNNAARLALQTREQHIRREKATSNVCTAQALLANMSAMYAVYHGPHGLKKIAEKVAKMTQVLAKGLESGGLEVRQPVAFDTVVVRKHDAPGFAAKCVSNFLTNFRVIDDDHIGITIDETVGKKQIDQIFKAFTTDAIDIEGLAQGVEANAQVPKSLKRTSAFLTHPVFNSYHSETEILRYMHHLQSKDLSLVHSMIPLGSCTMKLNATTEMIPITWPEFANIHPFAPSEQTKGYQTLIKELEDDLAEITGFHSVSLQPNSGAQGEFTGLRVIRKFQEQQPGKKRDICLIPESAHGTNPASAAMAGMRVVTIKCDTKGTGNLDIADLEAKCEKYSEELGAFMVTYPSTFGVFEPEVKRACEIVHKHGGQVYMDGANMNAQIGLCSPGEIGADVCHLNLHKTFCIPHGGGGPGVGPIGVAEHLAPFLPGHPLVANVGGKQATAPVSAAPWGSASILPISWAYIKMMGARGLTHATKITLLNANYIMSRLQKDGQYDIAFTNANKRCAHEFILDTRNFKKSSGIEVIDIAKRLQDYGFHSPTMSWPISNTLMIEPTESESKDELDRFCDALLSIRQEIREIENGSQPREGNVLKMAPHTQQDLITSEWDRPYSREKAAYPLPWLKQKKFWPSVTRLDDAYGDTNLFCSCAPGGTVEDQPVQST</sequence>
<dbReference type="GO" id="GO:0005739">
    <property type="term" value="C:mitochondrion"/>
    <property type="evidence" value="ECO:0007669"/>
    <property type="project" value="UniProtKB-SubCell"/>
</dbReference>
<dbReference type="InterPro" id="IPR015421">
    <property type="entry name" value="PyrdxlP-dep_Trfase_major"/>
</dbReference>
<dbReference type="OrthoDB" id="6537869at2759"/>
<dbReference type="PANTHER" id="PTHR11773">
    <property type="entry name" value="GLYCINE DEHYDROGENASE, DECARBOXYLATING"/>
    <property type="match status" value="1"/>
</dbReference>
<reference evidence="11 12" key="1">
    <citation type="journal article" date="2012" name="PLoS Pathog.">
        <title>Diverse lifestyles and strategies of plant pathogenesis encoded in the genomes of eighteen Dothideomycetes fungi.</title>
        <authorList>
            <person name="Ohm R.A."/>
            <person name="Feau N."/>
            <person name="Henrissat B."/>
            <person name="Schoch C.L."/>
            <person name="Horwitz B.A."/>
            <person name="Barry K.W."/>
            <person name="Condon B.J."/>
            <person name="Copeland A.C."/>
            <person name="Dhillon B."/>
            <person name="Glaser F."/>
            <person name="Hesse C.N."/>
            <person name="Kosti I."/>
            <person name="LaButti K."/>
            <person name="Lindquist E.A."/>
            <person name="Lucas S."/>
            <person name="Salamov A.A."/>
            <person name="Bradshaw R.E."/>
            <person name="Ciuffetti L."/>
            <person name="Hamelin R.C."/>
            <person name="Kema G.H.J."/>
            <person name="Lawrence C."/>
            <person name="Scott J.A."/>
            <person name="Spatafora J.W."/>
            <person name="Turgeon B.G."/>
            <person name="de Wit P.J.G.M."/>
            <person name="Zhong S."/>
            <person name="Goodwin S.B."/>
            <person name="Grigoriev I.V."/>
        </authorList>
    </citation>
    <scope>NUCLEOTIDE SEQUENCE [LARGE SCALE GENOMIC DNA]</scope>
    <source>
        <strain evidence="11 12">SO2202</strain>
    </source>
</reference>
<evidence type="ECO:0000256" key="7">
    <source>
        <dbReference type="RuleBase" id="RU364056"/>
    </source>
</evidence>
<dbReference type="Proteomes" id="UP000016931">
    <property type="component" value="Unassembled WGS sequence"/>
</dbReference>
<keyword evidence="7" id="KW-0809">Transit peptide</keyword>
<dbReference type="Pfam" id="PF02347">
    <property type="entry name" value="GDC-P"/>
    <property type="match status" value="2"/>
</dbReference>
<dbReference type="InterPro" id="IPR003437">
    <property type="entry name" value="GcvP"/>
</dbReference>
<comment type="subcellular location">
    <subcellularLocation>
        <location evidence="7">Mitochondrion</location>
    </subcellularLocation>
</comment>
<dbReference type="InterPro" id="IPR015424">
    <property type="entry name" value="PyrdxlP-dep_Trfase"/>
</dbReference>
<dbReference type="GO" id="GO:0004375">
    <property type="term" value="F:glycine dehydrogenase (decarboxylating) activity"/>
    <property type="evidence" value="ECO:0007669"/>
    <property type="project" value="UniProtKB-UniRule"/>
</dbReference>
<feature type="domain" description="Glycine cleavage system P-protein N-terminal" evidence="9">
    <location>
        <begin position="80"/>
        <end position="531"/>
    </location>
</feature>
<dbReference type="HOGENOM" id="CLU_004620_3_1_1"/>
<dbReference type="NCBIfam" id="NF003346">
    <property type="entry name" value="PRK04366.1"/>
    <property type="match status" value="1"/>
</dbReference>
<feature type="modified residue" description="N6-(pyridoxal phosphate)lysine" evidence="6">
    <location>
        <position position="798"/>
    </location>
</feature>
<keyword evidence="3 6" id="KW-0663">Pyridoxal phosphate</keyword>
<dbReference type="Gene3D" id="3.40.640.10">
    <property type="entry name" value="Type I PLP-dependent aspartate aminotransferase-like (Major domain)"/>
    <property type="match status" value="2"/>
</dbReference>
<evidence type="ECO:0000256" key="6">
    <source>
        <dbReference type="PIRSR" id="PIRSR603437-50"/>
    </source>
</evidence>
<evidence type="ECO:0000256" key="2">
    <source>
        <dbReference type="ARBA" id="ARBA00010756"/>
    </source>
</evidence>
<dbReference type="Gene3D" id="3.90.1150.10">
    <property type="entry name" value="Aspartate Aminotransferase, domain 1"/>
    <property type="match status" value="1"/>
</dbReference>
<dbReference type="GO" id="GO:0019464">
    <property type="term" value="P:glycine decarboxylation via glycine cleavage system"/>
    <property type="evidence" value="ECO:0007669"/>
    <property type="project" value="TreeGrafter"/>
</dbReference>
<comment type="subunit">
    <text evidence="7">The glycine cleavage system is composed of four proteins: P, T, L and H.</text>
</comment>
<keyword evidence="12" id="KW-1185">Reference proteome</keyword>
<dbReference type="FunFam" id="3.40.640.10:FF:000007">
    <property type="entry name" value="glycine dehydrogenase (Decarboxylating), mitochondrial"/>
    <property type="match status" value="1"/>
</dbReference>
<accession>M3D335</accession>
<protein>
    <recommendedName>
        <fullName evidence="7">Glycine cleavage system P protein</fullName>
        <ecNumber evidence="7">1.4.4.2</ecNumber>
    </recommendedName>
</protein>
<dbReference type="InterPro" id="IPR049315">
    <property type="entry name" value="GDC-P_N"/>
</dbReference>
<evidence type="ECO:0000259" key="9">
    <source>
        <dbReference type="Pfam" id="PF02347"/>
    </source>
</evidence>
<dbReference type="InterPro" id="IPR020581">
    <property type="entry name" value="GDC_P"/>
</dbReference>
<dbReference type="GO" id="GO:0030170">
    <property type="term" value="F:pyridoxal phosphate binding"/>
    <property type="evidence" value="ECO:0007669"/>
    <property type="project" value="TreeGrafter"/>
</dbReference>
<evidence type="ECO:0000259" key="10">
    <source>
        <dbReference type="Pfam" id="PF21478"/>
    </source>
</evidence>
<evidence type="ECO:0000256" key="3">
    <source>
        <dbReference type="ARBA" id="ARBA00022898"/>
    </source>
</evidence>